<dbReference type="InterPro" id="IPR008753">
    <property type="entry name" value="Peptidase_M13_N"/>
</dbReference>
<comment type="caution">
    <text evidence="3">The sequence shown here is derived from an EMBL/GenBank/DDBJ whole genome shotgun (WGS) entry which is preliminary data.</text>
</comment>
<gene>
    <name evidence="3" type="ORF">HOO65_080115</name>
</gene>
<evidence type="ECO:0000256" key="1">
    <source>
        <dbReference type="SAM" id="MobiDB-lite"/>
    </source>
</evidence>
<dbReference type="EMBL" id="JABSNW010000008">
    <property type="protein sequence ID" value="KAL2885165.1"/>
    <property type="molecule type" value="Genomic_DNA"/>
</dbReference>
<dbReference type="Proteomes" id="UP001610728">
    <property type="component" value="Unassembled WGS sequence"/>
</dbReference>
<evidence type="ECO:0000313" key="4">
    <source>
        <dbReference type="Proteomes" id="UP001610728"/>
    </source>
</evidence>
<dbReference type="Pfam" id="PF05649">
    <property type="entry name" value="Peptidase_M13_N"/>
    <property type="match status" value="1"/>
</dbReference>
<proteinExistence type="predicted"/>
<dbReference type="Gene3D" id="1.10.1380.10">
    <property type="entry name" value="Neutral endopeptidase , domain2"/>
    <property type="match status" value="1"/>
</dbReference>
<evidence type="ECO:0000259" key="2">
    <source>
        <dbReference type="Pfam" id="PF05649"/>
    </source>
</evidence>
<dbReference type="SUPFAM" id="SSF55486">
    <property type="entry name" value="Metalloproteases ('zincins'), catalytic domain"/>
    <property type="match status" value="1"/>
</dbReference>
<feature type="domain" description="Peptidase M13 N-terminal" evidence="2">
    <location>
        <begin position="9"/>
        <end position="94"/>
    </location>
</feature>
<dbReference type="InterPro" id="IPR042089">
    <property type="entry name" value="Peptidase_M13_dom_2"/>
</dbReference>
<organism evidence="3 4">
    <name type="scientific">Ceratocystis lukuohia</name>
    <dbReference type="NCBI Taxonomy" id="2019550"/>
    <lineage>
        <taxon>Eukaryota</taxon>
        <taxon>Fungi</taxon>
        <taxon>Dikarya</taxon>
        <taxon>Ascomycota</taxon>
        <taxon>Pezizomycotina</taxon>
        <taxon>Sordariomycetes</taxon>
        <taxon>Hypocreomycetidae</taxon>
        <taxon>Microascales</taxon>
        <taxon>Ceratocystidaceae</taxon>
        <taxon>Ceratocystis</taxon>
    </lineage>
</organism>
<sequence>MQQFESSPACSGWRLKHEPKPGQHRVSTTTLIQDHFNGIIREIGEDPLPLPAGIDLSSQDAQNLYKMKAIYNDCMDVYTIKNLAIGPLKKVLGSATIALVIGEIDPDHITAGLAGPMDFGMPSPSDFNSEELHICSTYGDVYALA</sequence>
<dbReference type="RefSeq" id="XP_070856346.1">
    <property type="nucleotide sequence ID" value="XM_071001448.1"/>
</dbReference>
<protein>
    <submittedName>
        <fullName evidence="3">Endothelin-converting enzyme-like 1</fullName>
    </submittedName>
</protein>
<name>A0ABR4MA79_9PEZI</name>
<evidence type="ECO:0000313" key="3">
    <source>
        <dbReference type="EMBL" id="KAL2885165.1"/>
    </source>
</evidence>
<accession>A0ABR4MA79</accession>
<feature type="region of interest" description="Disordered" evidence="1">
    <location>
        <begin position="1"/>
        <end position="26"/>
    </location>
</feature>
<keyword evidence="4" id="KW-1185">Reference proteome</keyword>
<dbReference type="GeneID" id="98120852"/>
<reference evidence="3 4" key="1">
    <citation type="submission" date="2020-05" db="EMBL/GenBank/DDBJ databases">
        <title>Ceratocystis lukuohia genome.</title>
        <authorList>
            <person name="Harrington T.C."/>
            <person name="Kim K."/>
            <person name="Mayers C.G."/>
        </authorList>
    </citation>
    <scope>NUCLEOTIDE SEQUENCE [LARGE SCALE GENOMIC DNA]</scope>
    <source>
        <strain evidence="3 4">C4212</strain>
    </source>
</reference>